<dbReference type="OrthoDB" id="191139at2759"/>
<comment type="similarity">
    <text evidence="1">Belongs to the short-chain dehydrogenases/reductases (SDR) family.</text>
</comment>
<name>A0A9P4QFR7_9PLEO</name>
<dbReference type="Gene3D" id="3.40.50.720">
    <property type="entry name" value="NAD(P)-binding Rossmann-like Domain"/>
    <property type="match status" value="1"/>
</dbReference>
<dbReference type="SUPFAM" id="SSF51735">
    <property type="entry name" value="NAD(P)-binding Rossmann-fold domains"/>
    <property type="match status" value="1"/>
</dbReference>
<comment type="caution">
    <text evidence="4">The sequence shown here is derived from an EMBL/GenBank/DDBJ whole genome shotgun (WGS) entry which is preliminary data.</text>
</comment>
<keyword evidence="3" id="KW-0560">Oxidoreductase</keyword>
<evidence type="ECO:0000256" key="3">
    <source>
        <dbReference type="ARBA" id="ARBA00023002"/>
    </source>
</evidence>
<dbReference type="EMBL" id="ML996472">
    <property type="protein sequence ID" value="KAF2726467.1"/>
    <property type="molecule type" value="Genomic_DNA"/>
</dbReference>
<dbReference type="Pfam" id="PF00106">
    <property type="entry name" value="adh_short"/>
    <property type="match status" value="1"/>
</dbReference>
<keyword evidence="5" id="KW-1185">Reference proteome</keyword>
<evidence type="ECO:0000256" key="2">
    <source>
        <dbReference type="ARBA" id="ARBA00022857"/>
    </source>
</evidence>
<gene>
    <name evidence="4" type="ORF">EJ04DRAFT_539383</name>
</gene>
<dbReference type="GO" id="GO:0016491">
    <property type="term" value="F:oxidoreductase activity"/>
    <property type="evidence" value="ECO:0007669"/>
    <property type="project" value="UniProtKB-KW"/>
</dbReference>
<dbReference type="InterPro" id="IPR036291">
    <property type="entry name" value="NAD(P)-bd_dom_sf"/>
</dbReference>
<dbReference type="AlphaFoldDB" id="A0A9P4QFR7"/>
<reference evidence="4" key="1">
    <citation type="journal article" date="2020" name="Stud. Mycol.">
        <title>101 Dothideomycetes genomes: a test case for predicting lifestyles and emergence of pathogens.</title>
        <authorList>
            <person name="Haridas S."/>
            <person name="Albert R."/>
            <person name="Binder M."/>
            <person name="Bloem J."/>
            <person name="Labutti K."/>
            <person name="Salamov A."/>
            <person name="Andreopoulos B."/>
            <person name="Baker S."/>
            <person name="Barry K."/>
            <person name="Bills G."/>
            <person name="Bluhm B."/>
            <person name="Cannon C."/>
            <person name="Castanera R."/>
            <person name="Culley D."/>
            <person name="Daum C."/>
            <person name="Ezra D."/>
            <person name="Gonzalez J."/>
            <person name="Henrissat B."/>
            <person name="Kuo A."/>
            <person name="Liang C."/>
            <person name="Lipzen A."/>
            <person name="Lutzoni F."/>
            <person name="Magnuson J."/>
            <person name="Mondo S."/>
            <person name="Nolan M."/>
            <person name="Ohm R."/>
            <person name="Pangilinan J."/>
            <person name="Park H.-J."/>
            <person name="Ramirez L."/>
            <person name="Alfaro M."/>
            <person name="Sun H."/>
            <person name="Tritt A."/>
            <person name="Yoshinaga Y."/>
            <person name="Zwiers L.-H."/>
            <person name="Turgeon B."/>
            <person name="Goodwin S."/>
            <person name="Spatafora J."/>
            <person name="Crous P."/>
            <person name="Grigoriev I."/>
        </authorList>
    </citation>
    <scope>NUCLEOTIDE SEQUENCE</scope>
    <source>
        <strain evidence="4">CBS 125425</strain>
    </source>
</reference>
<keyword evidence="2" id="KW-0521">NADP</keyword>
<dbReference type="PRINTS" id="PR00081">
    <property type="entry name" value="GDHRDH"/>
</dbReference>
<sequence length="359" mass="39497">MGGNFSQIFPGKPKWTEKDIQDLSGKVYIVTGSNTGIGKEVASILYSKNSKVYIAARTPSKAESAISSIKAAHPNSKGSLAFLRLDLADLSTIKASANEFLSKEKKLDVLFNNAGVWGPPLGTTTPQGLDLQMGTNCVGPFLFTKLLTPILAETAKTEPTGSVRVVWLSSSGAEMVPKGGIRFDDLNNTTKRLGPLYQYAATKCGNYYQSTEYAKRYRSDNIVSVAINPGNLDSDLFKDANGILKVLLKFMLYPPIYGAYTQLFAGVSKAVTMEKTGSWIVPWGRFTSIRSDLANACKDEKEGGTGKARQFWEWNEEQVKSYFPQHRRLSTQKPSVDPMLSMMLHMSTPLAFVTQNRWG</sequence>
<dbReference type="PANTHER" id="PTHR24320">
    <property type="entry name" value="RETINOL DEHYDROGENASE"/>
    <property type="match status" value="1"/>
</dbReference>
<dbReference type="InterPro" id="IPR002347">
    <property type="entry name" value="SDR_fam"/>
</dbReference>
<dbReference type="Proteomes" id="UP000799444">
    <property type="component" value="Unassembled WGS sequence"/>
</dbReference>
<evidence type="ECO:0000313" key="5">
    <source>
        <dbReference type="Proteomes" id="UP000799444"/>
    </source>
</evidence>
<evidence type="ECO:0000313" key="4">
    <source>
        <dbReference type="EMBL" id="KAF2726467.1"/>
    </source>
</evidence>
<protein>
    <submittedName>
        <fullName evidence="4">Short-chain dehydrogenase</fullName>
    </submittedName>
</protein>
<evidence type="ECO:0000256" key="1">
    <source>
        <dbReference type="ARBA" id="ARBA00006484"/>
    </source>
</evidence>
<organism evidence="4 5">
    <name type="scientific">Polyplosphaeria fusca</name>
    <dbReference type="NCBI Taxonomy" id="682080"/>
    <lineage>
        <taxon>Eukaryota</taxon>
        <taxon>Fungi</taxon>
        <taxon>Dikarya</taxon>
        <taxon>Ascomycota</taxon>
        <taxon>Pezizomycotina</taxon>
        <taxon>Dothideomycetes</taxon>
        <taxon>Pleosporomycetidae</taxon>
        <taxon>Pleosporales</taxon>
        <taxon>Tetraplosphaeriaceae</taxon>
        <taxon>Polyplosphaeria</taxon>
    </lineage>
</organism>
<accession>A0A9P4QFR7</accession>
<proteinExistence type="inferred from homology"/>
<dbReference type="PANTHER" id="PTHR24320:SF236">
    <property type="entry name" value="SHORT-CHAIN DEHYDROGENASE-RELATED"/>
    <property type="match status" value="1"/>
</dbReference>